<evidence type="ECO:0000256" key="1">
    <source>
        <dbReference type="SAM" id="MobiDB-lite"/>
    </source>
</evidence>
<gene>
    <name evidence="2" type="ORF">GCM10009114_02210</name>
</gene>
<protein>
    <recommendedName>
        <fullName evidence="4">Lipase (Class 3)</fullName>
    </recommendedName>
</protein>
<keyword evidence="3" id="KW-1185">Reference proteome</keyword>
<reference evidence="3" key="1">
    <citation type="journal article" date="2019" name="Int. J. Syst. Evol. Microbiol.">
        <title>The Global Catalogue of Microorganisms (GCM) 10K type strain sequencing project: providing services to taxonomists for standard genome sequencing and annotation.</title>
        <authorList>
            <consortium name="The Broad Institute Genomics Platform"/>
            <consortium name="The Broad Institute Genome Sequencing Center for Infectious Disease"/>
            <person name="Wu L."/>
            <person name="Ma J."/>
        </authorList>
    </citation>
    <scope>NUCLEOTIDE SEQUENCE [LARGE SCALE GENOMIC DNA]</scope>
    <source>
        <strain evidence="3">JCM 15896</strain>
    </source>
</reference>
<dbReference type="Proteomes" id="UP001500359">
    <property type="component" value="Unassembled WGS sequence"/>
</dbReference>
<dbReference type="Pfam" id="PF26363">
    <property type="entry name" value="Phospholipase-like"/>
    <property type="match status" value="1"/>
</dbReference>
<accession>A0ABP3WMY8</accession>
<dbReference type="EMBL" id="BAAAFD010000001">
    <property type="protein sequence ID" value="GAA0852421.1"/>
    <property type="molecule type" value="Genomic_DNA"/>
</dbReference>
<dbReference type="SUPFAM" id="SSF53474">
    <property type="entry name" value="alpha/beta-Hydrolases"/>
    <property type="match status" value="1"/>
</dbReference>
<evidence type="ECO:0000313" key="2">
    <source>
        <dbReference type="EMBL" id="GAA0852421.1"/>
    </source>
</evidence>
<feature type="region of interest" description="Disordered" evidence="1">
    <location>
        <begin position="18"/>
        <end position="53"/>
    </location>
</feature>
<dbReference type="InterPro" id="IPR029058">
    <property type="entry name" value="AB_hydrolase_fold"/>
</dbReference>
<comment type="caution">
    <text evidence="2">The sequence shown here is derived from an EMBL/GenBank/DDBJ whole genome shotgun (WGS) entry which is preliminary data.</text>
</comment>
<feature type="compositionally biased region" description="Basic and acidic residues" evidence="1">
    <location>
        <begin position="35"/>
        <end position="53"/>
    </location>
</feature>
<feature type="compositionally biased region" description="Polar residues" evidence="1">
    <location>
        <begin position="18"/>
        <end position="28"/>
    </location>
</feature>
<name>A0ABP3WMY8_9ALTE</name>
<sequence length="286" mass="30424">MRITKYCGSAFGFGSKHQAVTSDNKNNGAQGGQSGREKTSDIMSEEEKAKRDAAISEHVYGKGGELPEGVRLVTPEELSELKLNGVEFEDSGSGFKSAHYIDENAGSYIYAFAGTDPKNLTGDLATNAEEGIGRFSFQHDLAVLNTETIISKVGAGNLSLTGHSLGGGLTSLATLVTGVKSNTFNAAGLHKNTIKKHGGMRNASKVNAYYVKGEWLHTMQTEPTFGRFSAKVGNLIELPSTRTIRNVPYYFGAAGYAIVTGMNASSRMGMHGIGDVKSALENRGNN</sequence>
<organism evidence="2 3">
    <name type="scientific">Aliiglaciecola litoralis</name>
    <dbReference type="NCBI Taxonomy" id="582857"/>
    <lineage>
        <taxon>Bacteria</taxon>
        <taxon>Pseudomonadati</taxon>
        <taxon>Pseudomonadota</taxon>
        <taxon>Gammaproteobacteria</taxon>
        <taxon>Alteromonadales</taxon>
        <taxon>Alteromonadaceae</taxon>
        <taxon>Aliiglaciecola</taxon>
    </lineage>
</organism>
<proteinExistence type="predicted"/>
<evidence type="ECO:0008006" key="4">
    <source>
        <dbReference type="Google" id="ProtNLM"/>
    </source>
</evidence>
<evidence type="ECO:0000313" key="3">
    <source>
        <dbReference type="Proteomes" id="UP001500359"/>
    </source>
</evidence>
<dbReference type="RefSeq" id="WP_343855762.1">
    <property type="nucleotide sequence ID" value="NZ_BAAAFD010000001.1"/>
</dbReference>